<dbReference type="GO" id="GO:0006310">
    <property type="term" value="P:DNA recombination"/>
    <property type="evidence" value="ECO:0007669"/>
    <property type="project" value="UniProtKB-UniRule"/>
</dbReference>
<protein>
    <recommendedName>
        <fullName evidence="6">Holliday junction branch migration complex subunit RuvA</fullName>
    </recommendedName>
</protein>
<dbReference type="SMART" id="SM00278">
    <property type="entry name" value="HhH1"/>
    <property type="match status" value="2"/>
</dbReference>
<dbReference type="InterPro" id="IPR012340">
    <property type="entry name" value="NA-bd_OB-fold"/>
</dbReference>
<evidence type="ECO:0000313" key="9">
    <source>
        <dbReference type="Proteomes" id="UP000190102"/>
    </source>
</evidence>
<name>A0A1T4RBY2_9BACT</name>
<comment type="caution">
    <text evidence="6">Lacks conserved residue(s) required for the propagation of feature annotation.</text>
</comment>
<keyword evidence="3 6" id="KW-0238">DNA-binding</keyword>
<keyword evidence="2 6" id="KW-0227">DNA damage</keyword>
<feature type="domain" description="Helix-hairpin-helix DNA-binding motif class 1" evidence="7">
    <location>
        <begin position="72"/>
        <end position="91"/>
    </location>
</feature>
<keyword evidence="5 6" id="KW-0234">DNA repair</keyword>
<evidence type="ECO:0000256" key="4">
    <source>
        <dbReference type="ARBA" id="ARBA00023172"/>
    </source>
</evidence>
<dbReference type="SUPFAM" id="SSF50249">
    <property type="entry name" value="Nucleic acid-binding proteins"/>
    <property type="match status" value="1"/>
</dbReference>
<evidence type="ECO:0000259" key="7">
    <source>
        <dbReference type="SMART" id="SM00278"/>
    </source>
</evidence>
<dbReference type="InterPro" id="IPR010994">
    <property type="entry name" value="RuvA_2-like"/>
</dbReference>
<dbReference type="OrthoDB" id="5293449at2"/>
<dbReference type="GO" id="GO:0006281">
    <property type="term" value="P:DNA repair"/>
    <property type="evidence" value="ECO:0007669"/>
    <property type="project" value="UniProtKB-UniRule"/>
</dbReference>
<keyword evidence="8" id="KW-0067">ATP-binding</keyword>
<dbReference type="GO" id="GO:0009378">
    <property type="term" value="F:four-way junction helicase activity"/>
    <property type="evidence" value="ECO:0007669"/>
    <property type="project" value="InterPro"/>
</dbReference>
<dbReference type="SUPFAM" id="SSF46929">
    <property type="entry name" value="DNA helicase RuvA subunit, C-terminal domain"/>
    <property type="match status" value="1"/>
</dbReference>
<dbReference type="CDD" id="cd14332">
    <property type="entry name" value="UBA_RuvA_C"/>
    <property type="match status" value="1"/>
</dbReference>
<dbReference type="GO" id="GO:0005524">
    <property type="term" value="F:ATP binding"/>
    <property type="evidence" value="ECO:0007669"/>
    <property type="project" value="InterPro"/>
</dbReference>
<keyword evidence="8" id="KW-0347">Helicase</keyword>
<keyword evidence="9" id="KW-1185">Reference proteome</keyword>
<keyword evidence="1 6" id="KW-0963">Cytoplasm</keyword>
<dbReference type="HAMAP" id="MF_00031">
    <property type="entry name" value="DNA_HJ_migration_RuvA"/>
    <property type="match status" value="1"/>
</dbReference>
<dbReference type="InterPro" id="IPR003583">
    <property type="entry name" value="Hlx-hairpin-Hlx_DNA-bd_motif"/>
</dbReference>
<comment type="similarity">
    <text evidence="6">Belongs to the RuvA family.</text>
</comment>
<dbReference type="Pfam" id="PF01330">
    <property type="entry name" value="RuvA_N"/>
    <property type="match status" value="1"/>
</dbReference>
<keyword evidence="4 6" id="KW-0233">DNA recombination</keyword>
<dbReference type="AlphaFoldDB" id="A0A1T4RBY2"/>
<dbReference type="Gene3D" id="1.10.8.10">
    <property type="entry name" value="DNA helicase RuvA subunit, C-terminal domain"/>
    <property type="match status" value="1"/>
</dbReference>
<dbReference type="InterPro" id="IPR013849">
    <property type="entry name" value="DNA_helicase_Holl-junc_RuvA_I"/>
</dbReference>
<comment type="subcellular location">
    <subcellularLocation>
        <location evidence="6">Cytoplasm</location>
    </subcellularLocation>
</comment>
<dbReference type="Pfam" id="PF14520">
    <property type="entry name" value="HHH_5"/>
    <property type="match status" value="1"/>
</dbReference>
<evidence type="ECO:0000256" key="6">
    <source>
        <dbReference type="HAMAP-Rule" id="MF_00031"/>
    </source>
</evidence>
<dbReference type="NCBIfam" id="TIGR00084">
    <property type="entry name" value="ruvA"/>
    <property type="match status" value="1"/>
</dbReference>
<evidence type="ECO:0000313" key="8">
    <source>
        <dbReference type="EMBL" id="SKA13417.1"/>
    </source>
</evidence>
<feature type="region of interest" description="Domain II" evidence="6">
    <location>
        <begin position="64"/>
        <end position="141"/>
    </location>
</feature>
<feature type="region of interest" description="Domain III" evidence="6">
    <location>
        <begin position="150"/>
        <end position="200"/>
    </location>
</feature>
<dbReference type="RefSeq" id="WP_078791015.1">
    <property type="nucleotide sequence ID" value="NZ_FUWR01000019.1"/>
</dbReference>
<reference evidence="9" key="1">
    <citation type="submission" date="2017-02" db="EMBL/GenBank/DDBJ databases">
        <authorList>
            <person name="Varghese N."/>
            <person name="Submissions S."/>
        </authorList>
    </citation>
    <scope>NUCLEOTIDE SEQUENCE [LARGE SCALE GENOMIC DNA]</scope>
    <source>
        <strain evidence="9">ATCC BAA-34</strain>
    </source>
</reference>
<dbReference type="Gene3D" id="2.40.50.140">
    <property type="entry name" value="Nucleic acid-binding proteins"/>
    <property type="match status" value="1"/>
</dbReference>
<dbReference type="Pfam" id="PF07499">
    <property type="entry name" value="RuvA_C"/>
    <property type="match status" value="1"/>
</dbReference>
<accession>A0A1T4RBY2</accession>
<organism evidence="8 9">
    <name type="scientific">Trichlorobacter thiogenes</name>
    <dbReference type="NCBI Taxonomy" id="115783"/>
    <lineage>
        <taxon>Bacteria</taxon>
        <taxon>Pseudomonadati</taxon>
        <taxon>Thermodesulfobacteriota</taxon>
        <taxon>Desulfuromonadia</taxon>
        <taxon>Geobacterales</taxon>
        <taxon>Geobacteraceae</taxon>
        <taxon>Trichlorobacter</taxon>
    </lineage>
</organism>
<comment type="domain">
    <text evidence="6">Has three domains with a flexible linker between the domains II and III and assumes an 'L' shape. Domain III is highly mobile and contacts RuvB.</text>
</comment>
<dbReference type="GO" id="GO:0009379">
    <property type="term" value="C:Holliday junction helicase complex"/>
    <property type="evidence" value="ECO:0007669"/>
    <property type="project" value="InterPro"/>
</dbReference>
<dbReference type="GO" id="GO:0048476">
    <property type="term" value="C:Holliday junction resolvase complex"/>
    <property type="evidence" value="ECO:0007669"/>
    <property type="project" value="UniProtKB-UniRule"/>
</dbReference>
<dbReference type="Gene3D" id="1.10.150.20">
    <property type="entry name" value="5' to 3' exonuclease, C-terminal subdomain"/>
    <property type="match status" value="1"/>
</dbReference>
<evidence type="ECO:0000256" key="2">
    <source>
        <dbReference type="ARBA" id="ARBA00022763"/>
    </source>
</evidence>
<comment type="function">
    <text evidence="6">The RuvA-RuvB-RuvC complex processes Holliday junction (HJ) DNA during genetic recombination and DNA repair, while the RuvA-RuvB complex plays an important role in the rescue of blocked DNA replication forks via replication fork reversal (RFR). RuvA specifically binds to HJ cruciform DNA, conferring on it an open structure. The RuvB hexamer acts as an ATP-dependent pump, pulling dsDNA into and through the RuvAB complex. HJ branch migration allows RuvC to scan DNA until it finds its consensus sequence, where it cleaves and resolves the cruciform DNA.</text>
</comment>
<dbReference type="SUPFAM" id="SSF47781">
    <property type="entry name" value="RuvA domain 2-like"/>
    <property type="match status" value="1"/>
</dbReference>
<dbReference type="STRING" id="115783.SAMN02745119_02787"/>
<dbReference type="EMBL" id="FUWR01000019">
    <property type="protein sequence ID" value="SKA13417.1"/>
    <property type="molecule type" value="Genomic_DNA"/>
</dbReference>
<keyword evidence="8" id="KW-0547">Nucleotide-binding</keyword>
<dbReference type="GO" id="GO:0005737">
    <property type="term" value="C:cytoplasm"/>
    <property type="evidence" value="ECO:0007669"/>
    <property type="project" value="UniProtKB-SubCell"/>
</dbReference>
<feature type="domain" description="Helix-hairpin-helix DNA-binding motif class 1" evidence="7">
    <location>
        <begin position="107"/>
        <end position="126"/>
    </location>
</feature>
<keyword evidence="8" id="KW-0378">Hydrolase</keyword>
<dbReference type="InterPro" id="IPR011114">
    <property type="entry name" value="RuvA_C"/>
</dbReference>
<evidence type="ECO:0000256" key="5">
    <source>
        <dbReference type="ARBA" id="ARBA00023204"/>
    </source>
</evidence>
<dbReference type="Proteomes" id="UP000190102">
    <property type="component" value="Unassembled WGS sequence"/>
</dbReference>
<evidence type="ECO:0000256" key="3">
    <source>
        <dbReference type="ARBA" id="ARBA00023125"/>
    </source>
</evidence>
<comment type="subunit">
    <text evidence="6">Homotetramer. Forms an RuvA(8)-RuvB(12)-Holliday junction (HJ) complex. HJ DNA is sandwiched between 2 RuvA tetramers; dsDNA enters through RuvA and exits via RuvB. An RuvB hexamer assembles on each DNA strand where it exits the tetramer. Each RuvB hexamer is contacted by two RuvA subunits (via domain III) on 2 adjacent RuvB subunits; this complex drives branch migration. In the full resolvosome a probable DNA-RuvA(4)-RuvB(12)-RuvC(2) complex forms which resolves the HJ.</text>
</comment>
<dbReference type="InterPro" id="IPR036267">
    <property type="entry name" value="RuvA_C_sf"/>
</dbReference>
<gene>
    <name evidence="6" type="primary">ruvA</name>
    <name evidence="8" type="ORF">SAMN02745119_02787</name>
</gene>
<dbReference type="GO" id="GO:0000400">
    <property type="term" value="F:four-way junction DNA binding"/>
    <property type="evidence" value="ECO:0007669"/>
    <property type="project" value="UniProtKB-UniRule"/>
</dbReference>
<dbReference type="InterPro" id="IPR000085">
    <property type="entry name" value="RuvA"/>
</dbReference>
<sequence length="200" mass="21491">MIALLTGLIAHKSPDHVILDVHGVGYRVMIPFSTYYELPEEGTATLHIHTSVREDAILLYGFRTRTEKSFFQLLISVSGIGPKLARDILSNIQPPQLAAALLQGDLHKLSAIPGIGKKTAERLVLELKDKAGKLDTGSVSAADAVGRSLPESSVLDDVSSALLNLGYKDIQVRKVLAELDCAGGAAVEEVLKQALKILMK</sequence>
<proteinExistence type="inferred from homology"/>
<evidence type="ECO:0000256" key="1">
    <source>
        <dbReference type="ARBA" id="ARBA00022490"/>
    </source>
</evidence>